<accession>A0ABR9X1L3</accession>
<dbReference type="Gene3D" id="3.40.630.30">
    <property type="match status" value="1"/>
</dbReference>
<keyword evidence="4" id="KW-0012">Acyltransferase</keyword>
<evidence type="ECO:0000256" key="4">
    <source>
        <dbReference type="ARBA" id="ARBA00023315"/>
    </source>
</evidence>
<evidence type="ECO:0000256" key="2">
    <source>
        <dbReference type="ARBA" id="ARBA00022490"/>
    </source>
</evidence>
<evidence type="ECO:0000313" key="8">
    <source>
        <dbReference type="Proteomes" id="UP000607796"/>
    </source>
</evidence>
<dbReference type="CDD" id="cd04301">
    <property type="entry name" value="NAT_SF"/>
    <property type="match status" value="1"/>
</dbReference>
<dbReference type="InterPro" id="IPR016181">
    <property type="entry name" value="Acyl_CoA_acyltransferase"/>
</dbReference>
<feature type="domain" description="N-acetyltransferase" evidence="6">
    <location>
        <begin position="8"/>
        <end position="149"/>
    </location>
</feature>
<evidence type="ECO:0000313" key="7">
    <source>
        <dbReference type="EMBL" id="MBE9637396.1"/>
    </source>
</evidence>
<protein>
    <recommendedName>
        <fullName evidence="5">[Ribosomal protein bS18]-alanine N-acetyltransferase</fullName>
        <ecNumber evidence="5">2.3.1.266</ecNumber>
    </recommendedName>
</protein>
<proteinExistence type="inferred from homology"/>
<comment type="similarity">
    <text evidence="1 5">Belongs to the acetyltransferase family. RimI subfamily.</text>
</comment>
<comment type="caution">
    <text evidence="7">The sequence shown here is derived from an EMBL/GenBank/DDBJ whole genome shotgun (WGS) entry which is preliminary data.</text>
</comment>
<keyword evidence="7" id="KW-0689">Ribosomal protein</keyword>
<keyword evidence="2 5" id="KW-0963">Cytoplasm</keyword>
<dbReference type="InterPro" id="IPR006464">
    <property type="entry name" value="AcTrfase_RimI/Ard1"/>
</dbReference>
<comment type="subcellular location">
    <subcellularLocation>
        <location evidence="5">Cytoplasm</location>
    </subcellularLocation>
</comment>
<keyword evidence="8" id="KW-1185">Reference proteome</keyword>
<dbReference type="Proteomes" id="UP000607796">
    <property type="component" value="Unassembled WGS sequence"/>
</dbReference>
<dbReference type="EC" id="2.3.1.266" evidence="5"/>
<dbReference type="EMBL" id="JADFFK010000007">
    <property type="protein sequence ID" value="MBE9637396.1"/>
    <property type="molecule type" value="Genomic_DNA"/>
</dbReference>
<keyword evidence="7" id="KW-0687">Ribonucleoprotein</keyword>
<comment type="function">
    <text evidence="5">Acetylates the N-terminal alanine of ribosomal protein bS18.</text>
</comment>
<dbReference type="PROSITE" id="PS51186">
    <property type="entry name" value="GNAT"/>
    <property type="match status" value="1"/>
</dbReference>
<dbReference type="InterPro" id="IPR000182">
    <property type="entry name" value="GNAT_dom"/>
</dbReference>
<gene>
    <name evidence="7" type="primary">rimI</name>
    <name evidence="7" type="ORF">IQ782_11135</name>
</gene>
<dbReference type="PANTHER" id="PTHR43420">
    <property type="entry name" value="ACETYLTRANSFERASE"/>
    <property type="match status" value="1"/>
</dbReference>
<dbReference type="Pfam" id="PF00583">
    <property type="entry name" value="Acetyltransf_1"/>
    <property type="match status" value="1"/>
</dbReference>
<dbReference type="InterPro" id="IPR050680">
    <property type="entry name" value="YpeA/RimI_acetyltransf"/>
</dbReference>
<dbReference type="GO" id="GO:0005840">
    <property type="term" value="C:ribosome"/>
    <property type="evidence" value="ECO:0007669"/>
    <property type="project" value="UniProtKB-KW"/>
</dbReference>
<evidence type="ECO:0000256" key="5">
    <source>
        <dbReference type="RuleBase" id="RU363094"/>
    </source>
</evidence>
<organism evidence="7 8">
    <name type="scientific">Salipiger mangrovisoli</name>
    <dbReference type="NCBI Taxonomy" id="2865933"/>
    <lineage>
        <taxon>Bacteria</taxon>
        <taxon>Pseudomonadati</taxon>
        <taxon>Pseudomonadota</taxon>
        <taxon>Alphaproteobacteria</taxon>
        <taxon>Rhodobacterales</taxon>
        <taxon>Roseobacteraceae</taxon>
        <taxon>Salipiger</taxon>
    </lineage>
</organism>
<reference evidence="7 8" key="1">
    <citation type="journal article" date="2021" name="Int. J. Syst. Evol. Microbiol.">
        <title>Salipiger mangrovisoli sp. nov., isolated from mangrove soil and the proposal for the reclassification of Paraphaeobacter pallidus as Salipiger pallidus comb. nov.</title>
        <authorList>
            <person name="Du J."/>
            <person name="Liu Y."/>
            <person name="Pei T."/>
            <person name="Deng M.R."/>
            <person name="Zhu H."/>
        </authorList>
    </citation>
    <scope>NUCLEOTIDE SEQUENCE [LARGE SCALE GENOMIC DNA]</scope>
    <source>
        <strain evidence="7 8">6D45A</strain>
    </source>
</reference>
<dbReference type="NCBIfam" id="TIGR01575">
    <property type="entry name" value="rimI"/>
    <property type="match status" value="1"/>
</dbReference>
<evidence type="ECO:0000256" key="1">
    <source>
        <dbReference type="ARBA" id="ARBA00005395"/>
    </source>
</evidence>
<sequence length="149" mass="16008">MPRRGCWIEPVSLSADELAALSARAYAHMEPWSARAFAGTLEQPGHLLVGEAGGFVLGMVVLDEAEILALATDPAVQRQGLGRRLLATFEQEAAARGATQVFLEVAAANAPALGFYEACGYRVTGRRKAYYRHADGSRDDALLMCRALT</sequence>
<evidence type="ECO:0000259" key="6">
    <source>
        <dbReference type="PROSITE" id="PS51186"/>
    </source>
</evidence>
<evidence type="ECO:0000256" key="3">
    <source>
        <dbReference type="ARBA" id="ARBA00022679"/>
    </source>
</evidence>
<comment type="catalytic activity">
    <reaction evidence="5">
        <text>N-terminal L-alanyl-[ribosomal protein bS18] + acetyl-CoA = N-terminal N(alpha)-acetyl-L-alanyl-[ribosomal protein bS18] + CoA + H(+)</text>
        <dbReference type="Rhea" id="RHEA:43756"/>
        <dbReference type="Rhea" id="RHEA-COMP:10676"/>
        <dbReference type="Rhea" id="RHEA-COMP:10677"/>
        <dbReference type="ChEBI" id="CHEBI:15378"/>
        <dbReference type="ChEBI" id="CHEBI:57287"/>
        <dbReference type="ChEBI" id="CHEBI:57288"/>
        <dbReference type="ChEBI" id="CHEBI:64718"/>
        <dbReference type="ChEBI" id="CHEBI:83683"/>
        <dbReference type="EC" id="2.3.1.266"/>
    </reaction>
</comment>
<name>A0ABR9X1L3_9RHOB</name>
<dbReference type="PANTHER" id="PTHR43420:SF44">
    <property type="entry name" value="ACETYLTRANSFERASE YPEA"/>
    <property type="match status" value="1"/>
</dbReference>
<dbReference type="SUPFAM" id="SSF55729">
    <property type="entry name" value="Acyl-CoA N-acyltransferases (Nat)"/>
    <property type="match status" value="1"/>
</dbReference>
<keyword evidence="3" id="KW-0808">Transferase</keyword>